<dbReference type="GO" id="GO:0016491">
    <property type="term" value="F:oxidoreductase activity"/>
    <property type="evidence" value="ECO:0007669"/>
    <property type="project" value="InterPro"/>
</dbReference>
<proteinExistence type="predicted"/>
<keyword evidence="1" id="KW-0285">Flavoprotein</keyword>
<protein>
    <recommendedName>
        <fullName evidence="3">NADPH-dependent FMN reductase-like domain-containing protein</fullName>
    </recommendedName>
</protein>
<evidence type="ECO:0000256" key="1">
    <source>
        <dbReference type="ARBA" id="ARBA00022630"/>
    </source>
</evidence>
<feature type="non-terminal residue" evidence="4">
    <location>
        <position position="1"/>
    </location>
</feature>
<dbReference type="PANTHER" id="PTHR43278">
    <property type="entry name" value="NAD(P)H-DEPENDENT FMN-CONTAINING OXIDOREDUCTASE YWQN-RELATED"/>
    <property type="match status" value="1"/>
</dbReference>
<evidence type="ECO:0000259" key="3">
    <source>
        <dbReference type="Pfam" id="PF03358"/>
    </source>
</evidence>
<dbReference type="AlphaFoldDB" id="X1BV60"/>
<reference evidence="4" key="1">
    <citation type="journal article" date="2014" name="Front. Microbiol.">
        <title>High frequency of phylogenetically diverse reductive dehalogenase-homologous genes in deep subseafloor sedimentary metagenomes.</title>
        <authorList>
            <person name="Kawai M."/>
            <person name="Futagami T."/>
            <person name="Toyoda A."/>
            <person name="Takaki Y."/>
            <person name="Nishi S."/>
            <person name="Hori S."/>
            <person name="Arai W."/>
            <person name="Tsubouchi T."/>
            <person name="Morono Y."/>
            <person name="Uchiyama I."/>
            <person name="Ito T."/>
            <person name="Fujiyama A."/>
            <person name="Inagaki F."/>
            <person name="Takami H."/>
        </authorList>
    </citation>
    <scope>NUCLEOTIDE SEQUENCE</scope>
    <source>
        <strain evidence="4">Expedition CK06-06</strain>
    </source>
</reference>
<dbReference type="PANTHER" id="PTHR43278:SF4">
    <property type="entry name" value="NAD(P)H-DEPENDENT FMN-CONTAINING OXIDOREDUCTASE YWQN-RELATED"/>
    <property type="match status" value="1"/>
</dbReference>
<evidence type="ECO:0000313" key="4">
    <source>
        <dbReference type="EMBL" id="GAG99659.1"/>
    </source>
</evidence>
<dbReference type="Gene3D" id="3.40.50.360">
    <property type="match status" value="1"/>
</dbReference>
<dbReference type="InterPro" id="IPR051796">
    <property type="entry name" value="ISF_SsuE-like"/>
</dbReference>
<dbReference type="Pfam" id="PF03358">
    <property type="entry name" value="FMN_red"/>
    <property type="match status" value="1"/>
</dbReference>
<evidence type="ECO:0000256" key="2">
    <source>
        <dbReference type="ARBA" id="ARBA00022643"/>
    </source>
</evidence>
<dbReference type="InterPro" id="IPR005025">
    <property type="entry name" value="FMN_Rdtase-like_dom"/>
</dbReference>
<dbReference type="InterPro" id="IPR029039">
    <property type="entry name" value="Flavoprotein-like_sf"/>
</dbReference>
<dbReference type="EMBL" id="BART01022702">
    <property type="protein sequence ID" value="GAG99659.1"/>
    <property type="molecule type" value="Genomic_DNA"/>
</dbReference>
<comment type="caution">
    <text evidence="4">The sequence shown here is derived from an EMBL/GenBank/DDBJ whole genome shotgun (WGS) entry which is preliminary data.</text>
</comment>
<gene>
    <name evidence="4" type="ORF">S01H4_41496</name>
</gene>
<accession>X1BV60</accession>
<feature type="domain" description="NADPH-dependent FMN reductase-like" evidence="3">
    <location>
        <begin position="1"/>
        <end position="144"/>
    </location>
</feature>
<keyword evidence="2" id="KW-0288">FMN</keyword>
<sequence length="175" mass="19599">GNTAICLNLVMDELKSAGIETEYIWMGMDKIQGCISCYRCVENQDKRCSFKTDKLNEYLEKMLNADGIILGSPTYFADTTTRMKALIERAGLVSKVNDSLLKHKVGAAVVSVRRAGATHVFSSINYFFLINQMFVVGSSYWNLGVNPHVMDPEKIMEDKEGIATFQNLGKNRIIN</sequence>
<organism evidence="4">
    <name type="scientific">marine sediment metagenome</name>
    <dbReference type="NCBI Taxonomy" id="412755"/>
    <lineage>
        <taxon>unclassified sequences</taxon>
        <taxon>metagenomes</taxon>
        <taxon>ecological metagenomes</taxon>
    </lineage>
</organism>
<name>X1BV60_9ZZZZ</name>
<dbReference type="SUPFAM" id="SSF52218">
    <property type="entry name" value="Flavoproteins"/>
    <property type="match status" value="1"/>
</dbReference>